<protein>
    <submittedName>
        <fullName evidence="2">Uncharacterized protein</fullName>
    </submittedName>
</protein>
<evidence type="ECO:0000313" key="2">
    <source>
        <dbReference type="EMBL" id="SOY57274.1"/>
    </source>
</evidence>
<feature type="region of interest" description="Disordered" evidence="1">
    <location>
        <begin position="1"/>
        <end position="21"/>
    </location>
</feature>
<accession>A0A375BWX0</accession>
<sequence length="98" mass="11294">MPGCRNRCGWKARRRRRSKPAMPGSFIREIIWRGQVGNTNHFRLGPRNQRLGARPDRPASYQAMTSLPCRRGVRVSRMQPFGPACRAPWKTCPAHPNR</sequence>
<comment type="caution">
    <text evidence="2">The sequence shown here is derived from an EMBL/GenBank/DDBJ whole genome shotgun (WGS) entry which is preliminary data.</text>
</comment>
<name>A0A375BWX0_9BURK</name>
<dbReference type="AlphaFoldDB" id="A0A375BWX0"/>
<organism evidence="2">
    <name type="scientific">Cupriavidus taiwanensis</name>
    <dbReference type="NCBI Taxonomy" id="164546"/>
    <lineage>
        <taxon>Bacteria</taxon>
        <taxon>Pseudomonadati</taxon>
        <taxon>Pseudomonadota</taxon>
        <taxon>Betaproteobacteria</taxon>
        <taxon>Burkholderiales</taxon>
        <taxon>Burkholderiaceae</taxon>
        <taxon>Cupriavidus</taxon>
    </lineage>
</organism>
<dbReference type="Proteomes" id="UP000256297">
    <property type="component" value="Chromosome CBM2589_b"/>
</dbReference>
<evidence type="ECO:0000256" key="1">
    <source>
        <dbReference type="SAM" id="MobiDB-lite"/>
    </source>
</evidence>
<reference evidence="2" key="1">
    <citation type="submission" date="2018-01" db="EMBL/GenBank/DDBJ databases">
        <authorList>
            <person name="Clerissi C."/>
        </authorList>
    </citation>
    <scope>NUCLEOTIDE SEQUENCE</scope>
    <source>
        <strain evidence="2">Cupriavidus taiwanensis STM 3521</strain>
    </source>
</reference>
<gene>
    <name evidence="2" type="ORF">CBM2589_B60043</name>
</gene>
<dbReference type="EMBL" id="OFSP01000027">
    <property type="protein sequence ID" value="SOY57274.1"/>
    <property type="molecule type" value="Genomic_DNA"/>
</dbReference>
<feature type="compositionally biased region" description="Basic residues" evidence="1">
    <location>
        <begin position="8"/>
        <end position="19"/>
    </location>
</feature>
<proteinExistence type="predicted"/>